<dbReference type="InterPro" id="IPR004385">
    <property type="entry name" value="NDP_pyrophosphatase"/>
</dbReference>
<keyword evidence="6" id="KW-1185">Reference proteome</keyword>
<dbReference type="EMBL" id="JBHSMH010000015">
    <property type="protein sequence ID" value="MFC5468499.1"/>
    <property type="molecule type" value="Genomic_DNA"/>
</dbReference>
<accession>A0ABW0LRW3</accession>
<gene>
    <name evidence="5" type="primary">nudK</name>
    <name evidence="5" type="ORF">ACFPPD_07185</name>
</gene>
<dbReference type="CDD" id="cd24157">
    <property type="entry name" value="NUDIX_GDPMK"/>
    <property type="match status" value="1"/>
</dbReference>
<dbReference type="GO" id="GO:0016787">
    <property type="term" value="F:hydrolase activity"/>
    <property type="evidence" value="ECO:0007669"/>
    <property type="project" value="UniProtKB-KW"/>
</dbReference>
<protein>
    <submittedName>
        <fullName evidence="5">GDP-mannose pyrophosphatase NudK</fullName>
        <ecNumber evidence="5">3.6.1.-</ecNumber>
    </submittedName>
</protein>
<evidence type="ECO:0000259" key="4">
    <source>
        <dbReference type="PROSITE" id="PS51462"/>
    </source>
</evidence>
<evidence type="ECO:0000256" key="2">
    <source>
        <dbReference type="ARBA" id="ARBA00011738"/>
    </source>
</evidence>
<dbReference type="SUPFAM" id="SSF55811">
    <property type="entry name" value="Nudix"/>
    <property type="match status" value="1"/>
</dbReference>
<dbReference type="InterPro" id="IPR000086">
    <property type="entry name" value="NUDIX_hydrolase_dom"/>
</dbReference>
<evidence type="ECO:0000256" key="3">
    <source>
        <dbReference type="ARBA" id="ARBA00022801"/>
    </source>
</evidence>
<name>A0ABW0LRW3_9BACL</name>
<dbReference type="InterPro" id="IPR015797">
    <property type="entry name" value="NUDIX_hydrolase-like_dom_sf"/>
</dbReference>
<dbReference type="Gene3D" id="3.90.79.10">
    <property type="entry name" value="Nucleoside Triphosphate Pyrophosphohydrolase"/>
    <property type="match status" value="1"/>
</dbReference>
<dbReference type="NCBIfam" id="TIGR00052">
    <property type="entry name" value="nudix-type nucleoside diphosphatase, YffH/AdpP family"/>
    <property type="match status" value="1"/>
</dbReference>
<comment type="subunit">
    <text evidence="2">Homodimer.</text>
</comment>
<evidence type="ECO:0000313" key="5">
    <source>
        <dbReference type="EMBL" id="MFC5468499.1"/>
    </source>
</evidence>
<dbReference type="Pfam" id="PF00293">
    <property type="entry name" value="NUDIX"/>
    <property type="match status" value="1"/>
</dbReference>
<evidence type="ECO:0000256" key="1">
    <source>
        <dbReference type="ARBA" id="ARBA00001946"/>
    </source>
</evidence>
<feature type="domain" description="Nudix hydrolase" evidence="4">
    <location>
        <begin position="46"/>
        <end position="185"/>
    </location>
</feature>
<dbReference type="EC" id="3.6.1.-" evidence="5"/>
<dbReference type="NCBIfam" id="NF011585">
    <property type="entry name" value="PRK15009.1"/>
    <property type="match status" value="1"/>
</dbReference>
<organism evidence="5 6">
    <name type="scientific">Cohnella suwonensis</name>
    <dbReference type="NCBI Taxonomy" id="696072"/>
    <lineage>
        <taxon>Bacteria</taxon>
        <taxon>Bacillati</taxon>
        <taxon>Bacillota</taxon>
        <taxon>Bacilli</taxon>
        <taxon>Bacillales</taxon>
        <taxon>Paenibacillaceae</taxon>
        <taxon>Cohnella</taxon>
    </lineage>
</organism>
<reference evidence="6" key="1">
    <citation type="journal article" date="2019" name="Int. J. Syst. Evol. Microbiol.">
        <title>The Global Catalogue of Microorganisms (GCM) 10K type strain sequencing project: providing services to taxonomists for standard genome sequencing and annotation.</title>
        <authorList>
            <consortium name="The Broad Institute Genomics Platform"/>
            <consortium name="The Broad Institute Genome Sequencing Center for Infectious Disease"/>
            <person name="Wu L."/>
            <person name="Ma J."/>
        </authorList>
    </citation>
    <scope>NUCLEOTIDE SEQUENCE [LARGE SCALE GENOMIC DNA]</scope>
    <source>
        <strain evidence="6">CCUG 57113</strain>
    </source>
</reference>
<dbReference type="PROSITE" id="PS51462">
    <property type="entry name" value="NUDIX"/>
    <property type="match status" value="1"/>
</dbReference>
<comment type="cofactor">
    <cofactor evidence="1">
        <name>Mg(2+)</name>
        <dbReference type="ChEBI" id="CHEBI:18420"/>
    </cofactor>
</comment>
<sequence length="331" mass="37760">MTARRPRVRIVNEELLSDNWYLLKKVTFEYQKENGQWETQSREVYDRGNGATILLYNRQKQTVILTKQFRMPTYRNGNESGMLIETCAGLLDKETPEESILRETREETGYQVNRVQKVGEAYMSPGSVTELLHFYAAECTEDLAEGQGGGVEEEQENIEVIELPFHQALDMIHTGEIRDGKTIMLLQYAQIHGLLEAKTNDRKPQHILVAGPYRSGTNDDPKLIDRNVRFMNEVALQIYDRGHLPVLGEWYALPLIATAGSTNIGDDIFNRIFHPSSVRLLDHCNAVLRVGGASQGADEMVRAAREKGLQVYERVEDIPLVEQDSMKRRHL</sequence>
<dbReference type="PANTHER" id="PTHR11839">
    <property type="entry name" value="UDP/ADP-SUGAR PYROPHOSPHATASE"/>
    <property type="match status" value="1"/>
</dbReference>
<dbReference type="RefSeq" id="WP_209750046.1">
    <property type="nucleotide sequence ID" value="NZ_JBHSMH010000015.1"/>
</dbReference>
<proteinExistence type="predicted"/>
<keyword evidence="3 5" id="KW-0378">Hydrolase</keyword>
<comment type="caution">
    <text evidence="5">The sequence shown here is derived from an EMBL/GenBank/DDBJ whole genome shotgun (WGS) entry which is preliminary data.</text>
</comment>
<dbReference type="Proteomes" id="UP001596105">
    <property type="component" value="Unassembled WGS sequence"/>
</dbReference>
<dbReference type="PANTHER" id="PTHR11839:SF18">
    <property type="entry name" value="NUDIX HYDROLASE DOMAIN-CONTAINING PROTEIN"/>
    <property type="match status" value="1"/>
</dbReference>
<evidence type="ECO:0000313" key="6">
    <source>
        <dbReference type="Proteomes" id="UP001596105"/>
    </source>
</evidence>